<proteinExistence type="predicted"/>
<accession>A0A9P0EDB9</accession>
<protein>
    <submittedName>
        <fullName evidence="1">Uncharacterized protein</fullName>
    </submittedName>
</protein>
<evidence type="ECO:0000313" key="1">
    <source>
        <dbReference type="EMBL" id="CAH1393012.1"/>
    </source>
</evidence>
<dbReference type="Proteomes" id="UP001152798">
    <property type="component" value="Chromosome 2"/>
</dbReference>
<sequence length="97" mass="11087">MLKRPSDSLISDEALSVIGSEKSNEDINVKRTKPKVADLLRSFFKELSDSLNTDHTPSGTSPVLFPPLEHLSSDDLFRYPWYELILRKNNLIGKYLH</sequence>
<dbReference type="EMBL" id="OV725078">
    <property type="protein sequence ID" value="CAH1393012.1"/>
    <property type="molecule type" value="Genomic_DNA"/>
</dbReference>
<organism evidence="1 2">
    <name type="scientific">Nezara viridula</name>
    <name type="common">Southern green stink bug</name>
    <name type="synonym">Cimex viridulus</name>
    <dbReference type="NCBI Taxonomy" id="85310"/>
    <lineage>
        <taxon>Eukaryota</taxon>
        <taxon>Metazoa</taxon>
        <taxon>Ecdysozoa</taxon>
        <taxon>Arthropoda</taxon>
        <taxon>Hexapoda</taxon>
        <taxon>Insecta</taxon>
        <taxon>Pterygota</taxon>
        <taxon>Neoptera</taxon>
        <taxon>Paraneoptera</taxon>
        <taxon>Hemiptera</taxon>
        <taxon>Heteroptera</taxon>
        <taxon>Panheteroptera</taxon>
        <taxon>Pentatomomorpha</taxon>
        <taxon>Pentatomoidea</taxon>
        <taxon>Pentatomidae</taxon>
        <taxon>Pentatominae</taxon>
        <taxon>Nezara</taxon>
    </lineage>
</organism>
<gene>
    <name evidence="1" type="ORF">NEZAVI_LOCUS3745</name>
</gene>
<evidence type="ECO:0000313" key="2">
    <source>
        <dbReference type="Proteomes" id="UP001152798"/>
    </source>
</evidence>
<dbReference type="AlphaFoldDB" id="A0A9P0EDB9"/>
<reference evidence="1" key="1">
    <citation type="submission" date="2022-01" db="EMBL/GenBank/DDBJ databases">
        <authorList>
            <person name="King R."/>
        </authorList>
    </citation>
    <scope>NUCLEOTIDE SEQUENCE</scope>
</reference>
<name>A0A9P0EDB9_NEZVI</name>
<keyword evidence="2" id="KW-1185">Reference proteome</keyword>